<comment type="caution">
    <text evidence="1">The sequence shown here is derived from an EMBL/GenBank/DDBJ whole genome shotgun (WGS) entry which is preliminary data.</text>
</comment>
<gene>
    <name evidence="1" type="ORF">A7M90_18460</name>
</gene>
<dbReference type="Proteomes" id="UP000179937">
    <property type="component" value="Unassembled WGS sequence"/>
</dbReference>
<reference evidence="1 2" key="1">
    <citation type="submission" date="2016-05" db="EMBL/GenBank/DDBJ databases">
        <title>The evolution of Acinetobacter baumannii in vivo.</title>
        <authorList>
            <person name="Hua X."/>
            <person name="Yu Y."/>
        </authorList>
    </citation>
    <scope>NUCLEOTIDE SEQUENCE [LARGE SCALE GENOMIC DNA]</scope>
    <source>
        <strain evidence="1 2">XH647</strain>
    </source>
</reference>
<sequence length="100" mass="10901">MKIYMTEEDVLNAIAGGDVDANDCLNQADPNFEKRFKRLTKGLEKLIKDIRKSFPDANYYSANDGLLLMLGESHSNSGSPQQELVAADGGLKSMLSGGDF</sequence>
<dbReference type="RefSeq" id="WP_024432376.1">
    <property type="nucleotide sequence ID" value="NZ_AP023077.1"/>
</dbReference>
<proteinExistence type="predicted"/>
<evidence type="ECO:0000313" key="1">
    <source>
        <dbReference type="EMBL" id="OIG72685.1"/>
    </source>
</evidence>
<name>A0A1S2FXM3_ACIBA</name>
<dbReference type="AlphaFoldDB" id="A0A1S2FXM3"/>
<accession>A0A1S2FXM3</accession>
<evidence type="ECO:0000313" key="2">
    <source>
        <dbReference type="Proteomes" id="UP000179937"/>
    </source>
</evidence>
<dbReference type="KEGG" id="abaa:IX88_12595"/>
<protein>
    <submittedName>
        <fullName evidence="1">Uncharacterized protein</fullName>
    </submittedName>
</protein>
<dbReference type="EMBL" id="LYKI01000020">
    <property type="protein sequence ID" value="OIG72685.1"/>
    <property type="molecule type" value="Genomic_DNA"/>
</dbReference>
<organism evidence="1 2">
    <name type="scientific">Acinetobacter baumannii</name>
    <dbReference type="NCBI Taxonomy" id="470"/>
    <lineage>
        <taxon>Bacteria</taxon>
        <taxon>Pseudomonadati</taxon>
        <taxon>Pseudomonadota</taxon>
        <taxon>Gammaproteobacteria</taxon>
        <taxon>Moraxellales</taxon>
        <taxon>Moraxellaceae</taxon>
        <taxon>Acinetobacter</taxon>
        <taxon>Acinetobacter calcoaceticus/baumannii complex</taxon>
    </lineage>
</organism>